<accession>A0A1I7X360</accession>
<dbReference type="AlphaFoldDB" id="A0A1I7X360"/>
<evidence type="ECO:0000313" key="2">
    <source>
        <dbReference type="WBParaSite" id="Hba_11814"/>
    </source>
</evidence>
<reference evidence="2" key="1">
    <citation type="submission" date="2016-11" db="UniProtKB">
        <authorList>
            <consortium name="WormBaseParasite"/>
        </authorList>
    </citation>
    <scope>IDENTIFICATION</scope>
</reference>
<proteinExistence type="predicted"/>
<sequence>MSHSLRHKILCSQSAPVANDRQGIVSDYNADDVTLVVDDIQAKHLYATILLNALAHFTTVCRLK</sequence>
<keyword evidence="1" id="KW-1185">Reference proteome</keyword>
<evidence type="ECO:0000313" key="1">
    <source>
        <dbReference type="Proteomes" id="UP000095283"/>
    </source>
</evidence>
<name>A0A1I7X360_HETBA</name>
<organism evidence="1 2">
    <name type="scientific">Heterorhabditis bacteriophora</name>
    <name type="common">Entomopathogenic nematode worm</name>
    <dbReference type="NCBI Taxonomy" id="37862"/>
    <lineage>
        <taxon>Eukaryota</taxon>
        <taxon>Metazoa</taxon>
        <taxon>Ecdysozoa</taxon>
        <taxon>Nematoda</taxon>
        <taxon>Chromadorea</taxon>
        <taxon>Rhabditida</taxon>
        <taxon>Rhabditina</taxon>
        <taxon>Rhabditomorpha</taxon>
        <taxon>Strongyloidea</taxon>
        <taxon>Heterorhabditidae</taxon>
        <taxon>Heterorhabditis</taxon>
    </lineage>
</organism>
<dbReference type="WBParaSite" id="Hba_11814">
    <property type="protein sequence ID" value="Hba_11814"/>
    <property type="gene ID" value="Hba_11814"/>
</dbReference>
<protein>
    <submittedName>
        <fullName evidence="2">Ribose-phosphate diphosphokinase</fullName>
    </submittedName>
</protein>
<dbReference type="Proteomes" id="UP000095283">
    <property type="component" value="Unplaced"/>
</dbReference>